<evidence type="ECO:0000313" key="8">
    <source>
        <dbReference type="EMBL" id="SFE31988.1"/>
    </source>
</evidence>
<dbReference type="Pfam" id="PF02156">
    <property type="entry name" value="Glyco_hydro_26"/>
    <property type="match status" value="1"/>
</dbReference>
<comment type="similarity">
    <text evidence="1 4">Belongs to the glycosyl hydrolase 26 family.</text>
</comment>
<feature type="active site" description="Proton donor" evidence="4">
    <location>
        <position position="202"/>
    </location>
</feature>
<keyword evidence="6" id="KW-0472">Membrane</keyword>
<accession>A0A1I1ZKU5</accession>
<feature type="active site" description="Nucleophile" evidence="4">
    <location>
        <position position="306"/>
    </location>
</feature>
<dbReference type="RefSeq" id="WP_093712124.1">
    <property type="nucleotide sequence ID" value="NZ_FONG01000002.1"/>
</dbReference>
<gene>
    <name evidence="8" type="ORF">SAMN05216251_102482</name>
</gene>
<dbReference type="AlphaFoldDB" id="A0A1I1ZKU5"/>
<evidence type="ECO:0000256" key="3">
    <source>
        <dbReference type="ARBA" id="ARBA00023295"/>
    </source>
</evidence>
<feature type="domain" description="GH26" evidence="7">
    <location>
        <begin position="74"/>
        <end position="362"/>
    </location>
</feature>
<evidence type="ECO:0000313" key="9">
    <source>
        <dbReference type="Proteomes" id="UP000199323"/>
    </source>
</evidence>
<keyword evidence="9" id="KW-1185">Reference proteome</keyword>
<dbReference type="Gene3D" id="3.20.20.80">
    <property type="entry name" value="Glycosidases"/>
    <property type="match status" value="1"/>
</dbReference>
<dbReference type="PROSITE" id="PS51764">
    <property type="entry name" value="GH26"/>
    <property type="match status" value="1"/>
</dbReference>
<evidence type="ECO:0000256" key="6">
    <source>
        <dbReference type="SAM" id="Phobius"/>
    </source>
</evidence>
<feature type="transmembrane region" description="Helical" evidence="6">
    <location>
        <begin position="20"/>
        <end position="39"/>
    </location>
</feature>
<dbReference type="InterPro" id="IPR017853">
    <property type="entry name" value="GH"/>
</dbReference>
<evidence type="ECO:0000256" key="5">
    <source>
        <dbReference type="SAM" id="MobiDB-lite"/>
    </source>
</evidence>
<protein>
    <submittedName>
        <fullName evidence="8">Glycosyl hydrolase family 26</fullName>
    </submittedName>
</protein>
<feature type="region of interest" description="Disordered" evidence="5">
    <location>
        <begin position="54"/>
        <end position="73"/>
    </location>
</feature>
<dbReference type="SUPFAM" id="SSF51445">
    <property type="entry name" value="(Trans)glycosidases"/>
    <property type="match status" value="1"/>
</dbReference>
<reference evidence="8 9" key="1">
    <citation type="submission" date="2016-10" db="EMBL/GenBank/DDBJ databases">
        <authorList>
            <person name="de Groot N.N."/>
        </authorList>
    </citation>
    <scope>NUCLEOTIDE SEQUENCE [LARGE SCALE GENOMIC DNA]</scope>
    <source>
        <strain evidence="8 9">CGMCC 4.3510</strain>
    </source>
</reference>
<dbReference type="PANTHER" id="PTHR40079:SF4">
    <property type="entry name" value="GH26 DOMAIN-CONTAINING PROTEIN-RELATED"/>
    <property type="match status" value="1"/>
</dbReference>
<evidence type="ECO:0000259" key="7">
    <source>
        <dbReference type="PROSITE" id="PS51764"/>
    </source>
</evidence>
<evidence type="ECO:0000256" key="1">
    <source>
        <dbReference type="ARBA" id="ARBA00007754"/>
    </source>
</evidence>
<name>A0A1I1ZKU5_9ACTN</name>
<keyword evidence="6" id="KW-1133">Transmembrane helix</keyword>
<dbReference type="PRINTS" id="PR00739">
    <property type="entry name" value="GLHYDRLASE26"/>
</dbReference>
<dbReference type="PANTHER" id="PTHR40079">
    <property type="entry name" value="MANNAN ENDO-1,4-BETA-MANNOSIDASE E-RELATED"/>
    <property type="match status" value="1"/>
</dbReference>
<dbReference type="GO" id="GO:0016985">
    <property type="term" value="F:mannan endo-1,4-beta-mannosidase activity"/>
    <property type="evidence" value="ECO:0007669"/>
    <property type="project" value="InterPro"/>
</dbReference>
<sequence length="375" mass="40309">MIDWPGRLSSPFYGQVWRWARYAVPAVVLVLVIGVVALARADGGDGSAAIAADRAADSDTGSRDGASLIVPGPPQTPVPAKETILHPPAGSSYFGVATPDAPWNSAVLAGVGRDAGGTTPNMVEYYVNWTRGFDPGPVRAAYAQHAVPVVSWEPWAGSAKGTKQPGYALGTIVDGRHDAYIRSFAEAVKADRYPIVLRFAHEMNGHWYPWAEPNGINKPGQYVAAWKHVHDIFQQVGADNVIWVWAPNTLRGADDISLTSLYPGDAYVDWVGLDAYGVAEHSAGELLNPSVKAIRAVTSKPLLITEAGARPGGRKAPYIASFFAWLRARHDVIGFIWFQYTQAQGGGSDWTFTSSDAAQESFGTGVRTLRLVKLP</sequence>
<dbReference type="Proteomes" id="UP000199323">
    <property type="component" value="Unassembled WGS sequence"/>
</dbReference>
<dbReference type="EMBL" id="FONG01000002">
    <property type="protein sequence ID" value="SFE31988.1"/>
    <property type="molecule type" value="Genomic_DNA"/>
</dbReference>
<keyword evidence="6" id="KW-0812">Transmembrane</keyword>
<proteinExistence type="inferred from homology"/>
<evidence type="ECO:0000256" key="2">
    <source>
        <dbReference type="ARBA" id="ARBA00022801"/>
    </source>
</evidence>
<dbReference type="GO" id="GO:0006080">
    <property type="term" value="P:substituted mannan metabolic process"/>
    <property type="evidence" value="ECO:0007669"/>
    <property type="project" value="InterPro"/>
</dbReference>
<dbReference type="InterPro" id="IPR000805">
    <property type="entry name" value="Glyco_hydro_26"/>
</dbReference>
<keyword evidence="2 4" id="KW-0378">Hydrolase</keyword>
<evidence type="ECO:0000256" key="4">
    <source>
        <dbReference type="PROSITE-ProRule" id="PRU01100"/>
    </source>
</evidence>
<organism evidence="8 9">
    <name type="scientific">Actinacidiphila alni</name>
    <dbReference type="NCBI Taxonomy" id="380248"/>
    <lineage>
        <taxon>Bacteria</taxon>
        <taxon>Bacillati</taxon>
        <taxon>Actinomycetota</taxon>
        <taxon>Actinomycetes</taxon>
        <taxon>Kitasatosporales</taxon>
        <taxon>Streptomycetaceae</taxon>
        <taxon>Actinacidiphila</taxon>
    </lineage>
</organism>
<keyword evidence="3 4" id="KW-0326">Glycosidase</keyword>
<dbReference type="STRING" id="380248.SAMN05216251_102482"/>
<dbReference type="OrthoDB" id="9816550at2"/>
<dbReference type="InterPro" id="IPR022790">
    <property type="entry name" value="GH26_dom"/>
</dbReference>